<reference evidence="2" key="1">
    <citation type="submission" date="2022-04" db="EMBL/GenBank/DDBJ databases">
        <title>Hymenobacter sp. isolated from the air.</title>
        <authorList>
            <person name="Won M."/>
            <person name="Lee C.-M."/>
            <person name="Woen H.-Y."/>
            <person name="Kwon S.-W."/>
        </authorList>
    </citation>
    <scope>NUCLEOTIDE SEQUENCE</scope>
    <source>
        <strain evidence="2">5420S-77</strain>
        <plasmid evidence="2">unnamed7</plasmid>
    </source>
</reference>
<evidence type="ECO:0000313" key="3">
    <source>
        <dbReference type="Proteomes" id="UP000830401"/>
    </source>
</evidence>
<organism evidence="2 3">
    <name type="scientific">Hymenobacter volaticus</name>
    <dbReference type="NCBI Taxonomy" id="2932254"/>
    <lineage>
        <taxon>Bacteria</taxon>
        <taxon>Pseudomonadati</taxon>
        <taxon>Bacteroidota</taxon>
        <taxon>Cytophagia</taxon>
        <taxon>Cytophagales</taxon>
        <taxon>Hymenobacteraceae</taxon>
        <taxon>Hymenobacter</taxon>
    </lineage>
</organism>
<feature type="domain" description="3-keto-alpha-glucoside-1,2-lyase/3-keto-2-hydroxy-glucal hydratase" evidence="1">
    <location>
        <begin position="47"/>
        <end position="246"/>
    </location>
</feature>
<dbReference type="Pfam" id="PF06439">
    <property type="entry name" value="3keto-disac_hyd"/>
    <property type="match status" value="1"/>
</dbReference>
<gene>
    <name evidence="2" type="ORF">MUN86_29690</name>
</gene>
<keyword evidence="2" id="KW-0614">Plasmid</keyword>
<accession>A0ABY4GG54</accession>
<evidence type="ECO:0000259" key="1">
    <source>
        <dbReference type="Pfam" id="PF06439"/>
    </source>
</evidence>
<evidence type="ECO:0000313" key="2">
    <source>
        <dbReference type="EMBL" id="UOQ69788.1"/>
    </source>
</evidence>
<keyword evidence="3" id="KW-1185">Reference proteome</keyword>
<dbReference type="Gene3D" id="2.60.120.560">
    <property type="entry name" value="Exo-inulinase, domain 1"/>
    <property type="match status" value="1"/>
</dbReference>
<name>A0ABY4GG54_9BACT</name>
<proteinExistence type="predicted"/>
<dbReference type="Proteomes" id="UP000830401">
    <property type="component" value="Plasmid unnamed7"/>
</dbReference>
<dbReference type="InterPro" id="IPR010496">
    <property type="entry name" value="AL/BT2_dom"/>
</dbReference>
<geneLocation type="plasmid" evidence="2 3">
    <name>unnamed7</name>
</geneLocation>
<sequence>MTYSRKPSIALLFATGLILLFAGAFTMRANAPKPEDNTLTKAEAKAGWVLLFDGKSMNNFKGFQKEAVPSSWQIESNAITLVGKGGGDIVTKNEYENYELVLDWKISEGGNSGIIYNVSEDPQYSATYSSGPEMQVLDDERHPDAKMGKNNNRQAGSLYDLIPLSTPAVKPAGQWNTVKLVVNKGHVEHWLNGKKVVEYQLLSPEWEAMVKDSKFNSMPGYGRTKKGHIALQDHGDKVWYKNIKIRTL</sequence>
<dbReference type="EMBL" id="CP095068">
    <property type="protein sequence ID" value="UOQ69788.1"/>
    <property type="molecule type" value="Genomic_DNA"/>
</dbReference>
<protein>
    <submittedName>
        <fullName evidence="2">DUF1080 domain-containing protein</fullName>
    </submittedName>
</protein>
<dbReference type="RefSeq" id="WP_245127636.1">
    <property type="nucleotide sequence ID" value="NZ_CP095068.1"/>
</dbReference>